<evidence type="ECO:0000256" key="1">
    <source>
        <dbReference type="SAM" id="MobiDB-lite"/>
    </source>
</evidence>
<keyword evidence="2" id="KW-1133">Transmembrane helix</keyword>
<feature type="compositionally biased region" description="Polar residues" evidence="1">
    <location>
        <begin position="198"/>
        <end position="216"/>
    </location>
</feature>
<keyword evidence="4" id="KW-1185">Reference proteome</keyword>
<feature type="transmembrane region" description="Helical" evidence="2">
    <location>
        <begin position="233"/>
        <end position="256"/>
    </location>
</feature>
<dbReference type="AlphaFoldDB" id="A0A8H4RP40"/>
<feature type="region of interest" description="Disordered" evidence="1">
    <location>
        <begin position="192"/>
        <end position="223"/>
    </location>
</feature>
<protein>
    <submittedName>
        <fullName evidence="3">Uncharacterized protein</fullName>
    </submittedName>
</protein>
<evidence type="ECO:0000313" key="3">
    <source>
        <dbReference type="EMBL" id="KAF4632821.1"/>
    </source>
</evidence>
<keyword evidence="2" id="KW-0472">Membrane</keyword>
<reference evidence="3 4" key="1">
    <citation type="submission" date="2020-03" db="EMBL/GenBank/DDBJ databases">
        <title>Draft Genome Sequence of Cudoniella acicularis.</title>
        <authorList>
            <person name="Buettner E."/>
            <person name="Kellner H."/>
        </authorList>
    </citation>
    <scope>NUCLEOTIDE SEQUENCE [LARGE SCALE GENOMIC DNA]</scope>
    <source>
        <strain evidence="3 4">DSM 108380</strain>
    </source>
</reference>
<name>A0A8H4RP40_9HELO</name>
<accession>A0A8H4RP40</accession>
<sequence>MTTTRGLEINNGVVTKWIPLTTTNPPASQAQCSSAIYFQPGNPYSLIAFDPYYGLDIDTKVTCLQTEMTQWWEQYADGSHTVVNLGPFSCPGGYTTATASTINSASTFVGCCPNVKSAGDINQCFSPITAGQTIIAKSTVGGLTWYDTTHVVPAASASYSVGGAHVNGFVFNQAAVATPAAASTTTLATMSSSATTTQPVPSGGTQTQIPTSTNISAAPHTPNAPILTNGAKVGIGIGVTLGVFGIICLVAVMFLLKRRGRQPGAIELADSEFLGHSSHGKAEKFTRISFPGVVTEASVREMRGVGNSPGHPAELCANPSRGG</sequence>
<proteinExistence type="predicted"/>
<keyword evidence="2" id="KW-0812">Transmembrane</keyword>
<organism evidence="3 4">
    <name type="scientific">Cudoniella acicularis</name>
    <dbReference type="NCBI Taxonomy" id="354080"/>
    <lineage>
        <taxon>Eukaryota</taxon>
        <taxon>Fungi</taxon>
        <taxon>Dikarya</taxon>
        <taxon>Ascomycota</taxon>
        <taxon>Pezizomycotina</taxon>
        <taxon>Leotiomycetes</taxon>
        <taxon>Helotiales</taxon>
        <taxon>Tricladiaceae</taxon>
        <taxon>Cudoniella</taxon>
    </lineage>
</organism>
<dbReference type="EMBL" id="JAAMPI010000314">
    <property type="protein sequence ID" value="KAF4632821.1"/>
    <property type="molecule type" value="Genomic_DNA"/>
</dbReference>
<evidence type="ECO:0000313" key="4">
    <source>
        <dbReference type="Proteomes" id="UP000566819"/>
    </source>
</evidence>
<dbReference type="OrthoDB" id="4497263at2759"/>
<comment type="caution">
    <text evidence="3">The sequence shown here is derived from an EMBL/GenBank/DDBJ whole genome shotgun (WGS) entry which is preliminary data.</text>
</comment>
<feature type="region of interest" description="Disordered" evidence="1">
    <location>
        <begin position="303"/>
        <end position="323"/>
    </location>
</feature>
<gene>
    <name evidence="3" type="ORF">G7Y89_g5302</name>
</gene>
<dbReference type="Proteomes" id="UP000566819">
    <property type="component" value="Unassembled WGS sequence"/>
</dbReference>
<evidence type="ECO:0000256" key="2">
    <source>
        <dbReference type="SAM" id="Phobius"/>
    </source>
</evidence>